<keyword evidence="4" id="KW-1185">Reference proteome</keyword>
<name>A0A501X9P5_9BACT</name>
<feature type="transmembrane region" description="Helical" evidence="2">
    <location>
        <begin position="25"/>
        <end position="46"/>
    </location>
</feature>
<feature type="region of interest" description="Disordered" evidence="1">
    <location>
        <begin position="341"/>
        <end position="382"/>
    </location>
</feature>
<keyword evidence="2" id="KW-1133">Transmembrane helix</keyword>
<comment type="caution">
    <text evidence="3">The sequence shown here is derived from an EMBL/GenBank/DDBJ whole genome shotgun (WGS) entry which is preliminary data.</text>
</comment>
<feature type="transmembrane region" description="Helical" evidence="2">
    <location>
        <begin position="52"/>
        <end position="78"/>
    </location>
</feature>
<feature type="transmembrane region" description="Helical" evidence="2">
    <location>
        <begin position="182"/>
        <end position="201"/>
    </location>
</feature>
<dbReference type="RefSeq" id="WP_140781491.1">
    <property type="nucleotide sequence ID" value="NZ_VFSS01000009.1"/>
</dbReference>
<protein>
    <submittedName>
        <fullName evidence="3">Uncharacterized protein</fullName>
    </submittedName>
</protein>
<keyword evidence="2" id="KW-0812">Transmembrane</keyword>
<feature type="transmembrane region" description="Helical" evidence="2">
    <location>
        <begin position="157"/>
        <end position="175"/>
    </location>
</feature>
<sequence>MENEKVETAKKTVKQKQYFLTKDSAFLWTLLALFNFFLIVISFLRIKGLSTIHLYSVNVLFGCFSVVFYVWMILLCVFKIFKINKTKQKGVFNFSLGRLAVFFIAISMFITTIYYTLYIVKDDKIEYTTRTSFSVIFNKWFDLFSDNKNPETIYTPYGYTPGVLFTLFYAICAFTGKTSGVAIAYVVSLIFIFISIALFFISDSKFKLLSPFKKVRQNAKAEIEKQRKKGVKKNWNQVDNKNEEAIFIKQESKPKLILEVKENTQQEEIEIKTGEFDFGFENDNDLITVQQEEEQPAPEKINTSDLTLPKLELEEEKAIENIPVQIEEEFFDFEEKEKSVENEELEINNQSLETSEDEIVIGKNSTNKPVFKPNNKQNNSTQEIEKIIEKNNKKKYSLFSDEEDFFD</sequence>
<accession>A0A501X9P5</accession>
<dbReference type="OrthoDB" id="399503at2"/>
<dbReference type="EMBL" id="VFSS01000009">
    <property type="protein sequence ID" value="TPE57087.1"/>
    <property type="molecule type" value="Genomic_DNA"/>
</dbReference>
<organism evidence="3 4">
    <name type="scientific">[Mycoplasma] falconis</name>
    <dbReference type="NCBI Taxonomy" id="92403"/>
    <lineage>
        <taxon>Bacteria</taxon>
        <taxon>Bacillati</taxon>
        <taxon>Mycoplasmatota</taxon>
        <taxon>Mycoplasmoidales</taxon>
        <taxon>Metamycoplasmataceae</taxon>
        <taxon>Metamycoplasma</taxon>
    </lineage>
</organism>
<evidence type="ECO:0000313" key="3">
    <source>
        <dbReference type="EMBL" id="TPE57087.1"/>
    </source>
</evidence>
<feature type="compositionally biased region" description="Polar residues" evidence="1">
    <location>
        <begin position="363"/>
        <end position="382"/>
    </location>
</feature>
<proteinExistence type="predicted"/>
<gene>
    <name evidence="3" type="ORF">FJO69_02525</name>
</gene>
<evidence type="ECO:0000313" key="4">
    <source>
        <dbReference type="Proteomes" id="UP000319776"/>
    </source>
</evidence>
<evidence type="ECO:0000256" key="1">
    <source>
        <dbReference type="SAM" id="MobiDB-lite"/>
    </source>
</evidence>
<keyword evidence="2" id="KW-0472">Membrane</keyword>
<dbReference type="Proteomes" id="UP000319776">
    <property type="component" value="Unassembled WGS sequence"/>
</dbReference>
<feature type="transmembrane region" description="Helical" evidence="2">
    <location>
        <begin position="99"/>
        <end position="120"/>
    </location>
</feature>
<reference evidence="3 4" key="1">
    <citation type="submission" date="2019-06" db="EMBL/GenBank/DDBJ databases">
        <title>Mycoplasma falconis type strain whole genome sequence.</title>
        <authorList>
            <person name="Spergser J."/>
        </authorList>
    </citation>
    <scope>NUCLEOTIDE SEQUENCE [LARGE SCALE GENOMIC DNA]</scope>
    <source>
        <strain evidence="3 4">ATCC 51372</strain>
    </source>
</reference>
<evidence type="ECO:0000256" key="2">
    <source>
        <dbReference type="SAM" id="Phobius"/>
    </source>
</evidence>
<dbReference type="AlphaFoldDB" id="A0A501X9P5"/>